<dbReference type="InterPro" id="IPR034660">
    <property type="entry name" value="DinB/YfiT-like"/>
</dbReference>
<gene>
    <name evidence="2" type="ORF">GCM10009789_07560</name>
</gene>
<dbReference type="Pfam" id="PF11716">
    <property type="entry name" value="MDMPI_N"/>
    <property type="match status" value="1"/>
</dbReference>
<feature type="domain" description="Mycothiol-dependent maleylpyruvate isomerase metal-binding" evidence="1">
    <location>
        <begin position="23"/>
        <end position="166"/>
    </location>
</feature>
<proteinExistence type="predicted"/>
<name>A0ABP4N6Y2_9ACTN</name>
<keyword evidence="3" id="KW-1185">Reference proteome</keyword>
<accession>A0ABP4N6Y2</accession>
<comment type="caution">
    <text evidence="2">The sequence shown here is derived from an EMBL/GenBank/DDBJ whole genome shotgun (WGS) entry which is preliminary data.</text>
</comment>
<sequence>MRAPERGALPLGLAATLGRTYGRLTEVVQGLSDADYDRPTRCEGLAVGPLLVHLLYDAERALMGFATPSGAEADRDFVTYWQDFPPRPDGEPVPDTRFLRTVASAYAEPSKKLAGHWRELSEAAARAAVVALAEKGHKVETQGHVLRASDFVATLVVEATVHHLDLTLELPAAPEPDPEALQVTARTLDGLFGPEAWDVIGWDTTTYVLKATGRLPLTEEDLDMLGPSAIRLPLLG</sequence>
<protein>
    <submittedName>
        <fullName evidence="2">Maleylpyruvate isomerase N-terminal domain-containing protein</fullName>
    </submittedName>
</protein>
<evidence type="ECO:0000259" key="1">
    <source>
        <dbReference type="Pfam" id="PF11716"/>
    </source>
</evidence>
<dbReference type="EMBL" id="BAAAOS010000007">
    <property type="protein sequence ID" value="GAA1556704.1"/>
    <property type="molecule type" value="Genomic_DNA"/>
</dbReference>
<organism evidence="2 3">
    <name type="scientific">Kribbella sancticallisti</name>
    <dbReference type="NCBI Taxonomy" id="460087"/>
    <lineage>
        <taxon>Bacteria</taxon>
        <taxon>Bacillati</taxon>
        <taxon>Actinomycetota</taxon>
        <taxon>Actinomycetes</taxon>
        <taxon>Propionibacteriales</taxon>
        <taxon>Kribbellaceae</taxon>
        <taxon>Kribbella</taxon>
    </lineage>
</organism>
<dbReference type="GO" id="GO:0016853">
    <property type="term" value="F:isomerase activity"/>
    <property type="evidence" value="ECO:0007669"/>
    <property type="project" value="UniProtKB-KW"/>
</dbReference>
<dbReference type="SUPFAM" id="SSF109854">
    <property type="entry name" value="DinB/YfiT-like putative metalloenzymes"/>
    <property type="match status" value="1"/>
</dbReference>
<evidence type="ECO:0000313" key="2">
    <source>
        <dbReference type="EMBL" id="GAA1556704.1"/>
    </source>
</evidence>
<reference evidence="3" key="1">
    <citation type="journal article" date="2019" name="Int. J. Syst. Evol. Microbiol.">
        <title>The Global Catalogue of Microorganisms (GCM) 10K type strain sequencing project: providing services to taxonomists for standard genome sequencing and annotation.</title>
        <authorList>
            <consortium name="The Broad Institute Genomics Platform"/>
            <consortium name="The Broad Institute Genome Sequencing Center for Infectious Disease"/>
            <person name="Wu L."/>
            <person name="Ma J."/>
        </authorList>
    </citation>
    <scope>NUCLEOTIDE SEQUENCE [LARGE SCALE GENOMIC DNA]</scope>
    <source>
        <strain evidence="3">JCM 14969</strain>
    </source>
</reference>
<dbReference type="InterPro" id="IPR024344">
    <property type="entry name" value="MDMPI_metal-binding"/>
</dbReference>
<dbReference type="Proteomes" id="UP001500393">
    <property type="component" value="Unassembled WGS sequence"/>
</dbReference>
<dbReference type="RefSeq" id="WP_344209749.1">
    <property type="nucleotide sequence ID" value="NZ_BAAAOS010000007.1"/>
</dbReference>
<dbReference type="Gene3D" id="1.20.120.450">
    <property type="entry name" value="dinb family like domain"/>
    <property type="match status" value="1"/>
</dbReference>
<keyword evidence="2" id="KW-0413">Isomerase</keyword>
<evidence type="ECO:0000313" key="3">
    <source>
        <dbReference type="Proteomes" id="UP001500393"/>
    </source>
</evidence>